<evidence type="ECO:0000313" key="6">
    <source>
        <dbReference type="EMBL" id="JAG39152.1"/>
    </source>
</evidence>
<feature type="domain" description="RRM" evidence="4">
    <location>
        <begin position="44"/>
        <end position="127"/>
    </location>
</feature>
<dbReference type="Gene3D" id="3.30.70.330">
    <property type="match status" value="1"/>
</dbReference>
<evidence type="ECO:0000256" key="2">
    <source>
        <dbReference type="PROSITE-ProRule" id="PRU00176"/>
    </source>
</evidence>
<sequence>MQGSDNSDKGSDNEFDQIRMTDGVAKEVPPREQKVGKKKKKARFILFVGNLPYNYTEEEIRNIFPGIAIHSVRRPTPKSTSRGESKDAPSRGFAFLEFENSLNLQRALRFHHTLVEGRKINIELTAGGGGNSKIRLKKLSERRKRLDIERQKIATQSSSRK</sequence>
<gene>
    <name evidence="9" type="primary">SPBC365.04c_0</name>
    <name evidence="8" type="ORF">CM83_13257</name>
    <name evidence="7" type="ORF">CM83_13260</name>
    <name evidence="6" type="ORF">CM83_13263</name>
    <name evidence="5" type="ORF">CM83_13266</name>
    <name evidence="9" type="ORF">g.38470</name>
</gene>
<dbReference type="Pfam" id="PF00076">
    <property type="entry name" value="RRM_1"/>
    <property type="match status" value="1"/>
</dbReference>
<dbReference type="InterPro" id="IPR035979">
    <property type="entry name" value="RBD_domain_sf"/>
</dbReference>
<dbReference type="InterPro" id="IPR000504">
    <property type="entry name" value="RRM_dom"/>
</dbReference>
<dbReference type="GO" id="GO:0005730">
    <property type="term" value="C:nucleolus"/>
    <property type="evidence" value="ECO:0007669"/>
    <property type="project" value="TreeGrafter"/>
</dbReference>
<evidence type="ECO:0000313" key="8">
    <source>
        <dbReference type="EMBL" id="JAG39155.1"/>
    </source>
</evidence>
<dbReference type="SMART" id="SM00360">
    <property type="entry name" value="RRM"/>
    <property type="match status" value="1"/>
</dbReference>
<evidence type="ECO:0000256" key="1">
    <source>
        <dbReference type="ARBA" id="ARBA00022884"/>
    </source>
</evidence>
<dbReference type="AlphaFoldDB" id="A0A0A9ZBI5"/>
<dbReference type="CDD" id="cd12400">
    <property type="entry name" value="RRM_Nop6"/>
    <property type="match status" value="1"/>
</dbReference>
<reference evidence="8" key="2">
    <citation type="submission" date="2014-07" db="EMBL/GenBank/DDBJ databases">
        <authorList>
            <person name="Hull J."/>
        </authorList>
    </citation>
    <scope>NUCLEOTIDE SEQUENCE</scope>
</reference>
<dbReference type="EMBL" id="GBHO01004451">
    <property type="protein sequence ID" value="JAG39153.1"/>
    <property type="molecule type" value="Transcribed_RNA"/>
</dbReference>
<dbReference type="GO" id="GO:0019843">
    <property type="term" value="F:rRNA binding"/>
    <property type="evidence" value="ECO:0007669"/>
    <property type="project" value="TreeGrafter"/>
</dbReference>
<dbReference type="GO" id="GO:0042274">
    <property type="term" value="P:ribosomal small subunit biogenesis"/>
    <property type="evidence" value="ECO:0007669"/>
    <property type="project" value="TreeGrafter"/>
</dbReference>
<evidence type="ECO:0000259" key="4">
    <source>
        <dbReference type="PROSITE" id="PS50102"/>
    </source>
</evidence>
<dbReference type="EMBL" id="GBHO01023442">
    <property type="protein sequence ID" value="JAG20162.1"/>
    <property type="molecule type" value="Transcribed_RNA"/>
</dbReference>
<dbReference type="InterPro" id="IPR012677">
    <property type="entry name" value="Nucleotide-bd_a/b_plait_sf"/>
</dbReference>
<evidence type="ECO:0000313" key="9">
    <source>
        <dbReference type="EMBL" id="JAQ10750.1"/>
    </source>
</evidence>
<reference evidence="9" key="3">
    <citation type="journal article" date="2016" name="Gigascience">
        <title>De novo construction of an expanded transcriptome assembly for the western tarnished plant bug, Lygus hesperus.</title>
        <authorList>
            <person name="Tassone E.E."/>
            <person name="Geib S.M."/>
            <person name="Hall B."/>
            <person name="Fabrick J.A."/>
            <person name="Brent C.S."/>
            <person name="Hull J.J."/>
        </authorList>
    </citation>
    <scope>NUCLEOTIDE SEQUENCE</scope>
</reference>
<evidence type="ECO:0000313" key="5">
    <source>
        <dbReference type="EMBL" id="JAG20162.1"/>
    </source>
</evidence>
<dbReference type="EMBL" id="GBHO01004449">
    <property type="protein sequence ID" value="JAG39155.1"/>
    <property type="molecule type" value="Transcribed_RNA"/>
</dbReference>
<keyword evidence="1 2" id="KW-0694">RNA-binding</keyword>
<name>A0A0A9ZBI5_LYGHE</name>
<dbReference type="EMBL" id="GBHO01004452">
    <property type="protein sequence ID" value="JAG39152.1"/>
    <property type="molecule type" value="Transcribed_RNA"/>
</dbReference>
<organism evidence="8">
    <name type="scientific">Lygus hesperus</name>
    <name type="common">Western plant bug</name>
    <dbReference type="NCBI Taxonomy" id="30085"/>
    <lineage>
        <taxon>Eukaryota</taxon>
        <taxon>Metazoa</taxon>
        <taxon>Ecdysozoa</taxon>
        <taxon>Arthropoda</taxon>
        <taxon>Hexapoda</taxon>
        <taxon>Insecta</taxon>
        <taxon>Pterygota</taxon>
        <taxon>Neoptera</taxon>
        <taxon>Paraneoptera</taxon>
        <taxon>Hemiptera</taxon>
        <taxon>Heteroptera</taxon>
        <taxon>Panheteroptera</taxon>
        <taxon>Cimicomorpha</taxon>
        <taxon>Miridae</taxon>
        <taxon>Mirini</taxon>
        <taxon>Lygus</taxon>
    </lineage>
</organism>
<dbReference type="InterPro" id="IPR034228">
    <property type="entry name" value="Nop6_RRM"/>
</dbReference>
<protein>
    <submittedName>
        <fullName evidence="8">Putative RNA-binding protein C365.04c</fullName>
    </submittedName>
</protein>
<dbReference type="PANTHER" id="PTHR23236:SF51">
    <property type="entry name" value="NUCLEOLAR PROTEIN 6"/>
    <property type="match status" value="1"/>
</dbReference>
<evidence type="ECO:0000313" key="7">
    <source>
        <dbReference type="EMBL" id="JAG39153.1"/>
    </source>
</evidence>
<feature type="region of interest" description="Disordered" evidence="3">
    <location>
        <begin position="1"/>
        <end position="38"/>
    </location>
</feature>
<proteinExistence type="predicted"/>
<dbReference type="EMBL" id="GDHC01007879">
    <property type="protein sequence ID" value="JAQ10750.1"/>
    <property type="molecule type" value="Transcribed_RNA"/>
</dbReference>
<evidence type="ECO:0000256" key="3">
    <source>
        <dbReference type="SAM" id="MobiDB-lite"/>
    </source>
</evidence>
<feature type="compositionally biased region" description="Basic and acidic residues" evidence="3">
    <location>
        <begin position="1"/>
        <end position="35"/>
    </location>
</feature>
<accession>A0A0A9ZBI5</accession>
<dbReference type="PANTHER" id="PTHR23236">
    <property type="entry name" value="EUKARYOTIC TRANSLATION INITIATION FACTOR 4B/4H"/>
    <property type="match status" value="1"/>
</dbReference>
<dbReference type="SUPFAM" id="SSF54928">
    <property type="entry name" value="RNA-binding domain, RBD"/>
    <property type="match status" value="1"/>
</dbReference>
<dbReference type="PROSITE" id="PS50102">
    <property type="entry name" value="RRM"/>
    <property type="match status" value="1"/>
</dbReference>
<reference evidence="8" key="1">
    <citation type="journal article" date="2014" name="PLoS ONE">
        <title>Transcriptome-Based Identification of ABC Transporters in the Western Tarnished Plant Bug Lygus hesperus.</title>
        <authorList>
            <person name="Hull J.J."/>
            <person name="Chaney K."/>
            <person name="Geib S.M."/>
            <person name="Fabrick J.A."/>
            <person name="Brent C.S."/>
            <person name="Walsh D."/>
            <person name="Lavine L.C."/>
        </authorList>
    </citation>
    <scope>NUCLEOTIDE SEQUENCE</scope>
</reference>